<dbReference type="AlphaFoldDB" id="A0A2K8SJM7"/>
<dbReference type="Proteomes" id="UP000232003">
    <property type="component" value="Chromosome"/>
</dbReference>
<dbReference type="KEGG" id="nfl:COO91_01373"/>
<accession>A0A2K8SJM7</accession>
<name>A0A2K8SJM7_9NOSO</name>
<gene>
    <name evidence="1" type="ORF">COO91_01373</name>
</gene>
<organism evidence="1 2">
    <name type="scientific">Nostoc flagelliforme CCNUN1</name>
    <dbReference type="NCBI Taxonomy" id="2038116"/>
    <lineage>
        <taxon>Bacteria</taxon>
        <taxon>Bacillati</taxon>
        <taxon>Cyanobacteriota</taxon>
        <taxon>Cyanophyceae</taxon>
        <taxon>Nostocales</taxon>
        <taxon>Nostocaceae</taxon>
        <taxon>Nostoc</taxon>
    </lineage>
</organism>
<evidence type="ECO:0000313" key="1">
    <source>
        <dbReference type="EMBL" id="AUB35493.1"/>
    </source>
</evidence>
<protein>
    <submittedName>
        <fullName evidence="1">Uncharacterized protein</fullName>
    </submittedName>
</protein>
<proteinExistence type="predicted"/>
<evidence type="ECO:0000313" key="2">
    <source>
        <dbReference type="Proteomes" id="UP000232003"/>
    </source>
</evidence>
<keyword evidence="2" id="KW-1185">Reference proteome</keyword>
<dbReference type="EMBL" id="CP024785">
    <property type="protein sequence ID" value="AUB35493.1"/>
    <property type="molecule type" value="Genomic_DNA"/>
</dbReference>
<sequence length="59" mass="6861">MIILKSCARKNIISRRVFSAFSKLDNWFNGLTTYTFFCTQKLSPNIYPRDLLSVPIAIF</sequence>
<reference evidence="1 2" key="1">
    <citation type="submission" date="2017-11" db="EMBL/GenBank/DDBJ databases">
        <title>Complete genome of a free-living desiccation-tolerant cyanobacterium and its photosynthetic adaptation to extreme terrestrial habitat.</title>
        <authorList>
            <person name="Shang J."/>
        </authorList>
    </citation>
    <scope>NUCLEOTIDE SEQUENCE [LARGE SCALE GENOMIC DNA]</scope>
    <source>
        <strain evidence="1 2">CCNUN1</strain>
    </source>
</reference>